<reference evidence="3 4" key="3">
    <citation type="journal article" date="2017" name="G3 (Bethesda)">
        <title>Comparative analysis highlights variable genome content of wheat rusts and divergence of the mating loci.</title>
        <authorList>
            <person name="Cuomo C.A."/>
            <person name="Bakkeren G."/>
            <person name="Khalil H.B."/>
            <person name="Panwar V."/>
            <person name="Joly D."/>
            <person name="Linning R."/>
            <person name="Sakthikumar S."/>
            <person name="Song X."/>
            <person name="Adiconis X."/>
            <person name="Fan L."/>
            <person name="Goldberg J.M."/>
            <person name="Levin J.Z."/>
            <person name="Young S."/>
            <person name="Zeng Q."/>
            <person name="Anikster Y."/>
            <person name="Bruce M."/>
            <person name="Wang M."/>
            <person name="Yin C."/>
            <person name="McCallum B."/>
            <person name="Szabo L.J."/>
            <person name="Hulbert S."/>
            <person name="Chen X."/>
            <person name="Fellers J.P."/>
        </authorList>
    </citation>
    <scope>NUCLEOTIDE SEQUENCE</scope>
    <source>
        <strain evidence="3">isolate 1-1 / race 1 (BBBD)</strain>
        <strain evidence="4">Isolate 1-1 / race 1 (BBBD)</strain>
    </source>
</reference>
<keyword evidence="1" id="KW-0732">Signal</keyword>
<name>A0A180GHJ8_PUCT1</name>
<proteinExistence type="predicted"/>
<dbReference type="EMBL" id="ADAS02000068">
    <property type="protein sequence ID" value="OAV92160.1"/>
    <property type="molecule type" value="Genomic_DNA"/>
</dbReference>
<gene>
    <name evidence="2" type="ORF">PTTG_27731</name>
</gene>
<feature type="signal peptide" evidence="1">
    <location>
        <begin position="1"/>
        <end position="20"/>
    </location>
</feature>
<dbReference type="OrthoDB" id="10489829at2759"/>
<organism evidence="2">
    <name type="scientific">Puccinia triticina (isolate 1-1 / race 1 (BBBD))</name>
    <name type="common">Brown leaf rust fungus</name>
    <dbReference type="NCBI Taxonomy" id="630390"/>
    <lineage>
        <taxon>Eukaryota</taxon>
        <taxon>Fungi</taxon>
        <taxon>Dikarya</taxon>
        <taxon>Basidiomycota</taxon>
        <taxon>Pucciniomycotina</taxon>
        <taxon>Pucciniomycetes</taxon>
        <taxon>Pucciniales</taxon>
        <taxon>Pucciniaceae</taxon>
        <taxon>Puccinia</taxon>
    </lineage>
</organism>
<accession>A0A180GHJ8</accession>
<protein>
    <submittedName>
        <fullName evidence="2 3">Uncharacterized protein</fullName>
    </submittedName>
</protein>
<reference evidence="3" key="4">
    <citation type="submission" date="2025-05" db="UniProtKB">
        <authorList>
            <consortium name="EnsemblFungi"/>
        </authorList>
    </citation>
    <scope>IDENTIFICATION</scope>
    <source>
        <strain evidence="3">isolate 1-1 / race 1 (BBBD)</strain>
    </source>
</reference>
<feature type="chain" id="PRO_5008109914" evidence="1">
    <location>
        <begin position="21"/>
        <end position="126"/>
    </location>
</feature>
<evidence type="ECO:0000313" key="4">
    <source>
        <dbReference type="Proteomes" id="UP000005240"/>
    </source>
</evidence>
<keyword evidence="4" id="KW-1185">Reference proteome</keyword>
<reference evidence="2" key="2">
    <citation type="submission" date="2016-05" db="EMBL/GenBank/DDBJ databases">
        <title>Comparative analysis highlights variable genome content of wheat rusts and divergence of the mating loci.</title>
        <authorList>
            <person name="Cuomo C.A."/>
            <person name="Bakkeren G."/>
            <person name="Szabo L."/>
            <person name="Khalil H."/>
            <person name="Joly D."/>
            <person name="Goldberg J."/>
            <person name="Young S."/>
            <person name="Zeng Q."/>
            <person name="Fellers J."/>
        </authorList>
    </citation>
    <scope>NUCLEOTIDE SEQUENCE [LARGE SCALE GENOMIC DNA]</scope>
    <source>
        <strain evidence="2">1-1 BBBD Race 1</strain>
    </source>
</reference>
<evidence type="ECO:0000313" key="2">
    <source>
        <dbReference type="EMBL" id="OAV92160.1"/>
    </source>
</evidence>
<sequence length="126" mass="13757">MQLPKSIFLLSCATPLGVLAGPKPVIDKGTTFTCFDAKNPGFKMGWCANKVITLSEIPGMKQKYFKPVIQANKVGAAEHFNYNCEGKDTNINFCCKNNWKPNPSGSGVVSISESNCETKERIPNNP</sequence>
<evidence type="ECO:0000313" key="3">
    <source>
        <dbReference type="EnsemblFungi" id="PTTG_27731-t43_1-p1"/>
    </source>
</evidence>
<reference evidence="2" key="1">
    <citation type="submission" date="2009-11" db="EMBL/GenBank/DDBJ databases">
        <authorList>
            <consortium name="The Broad Institute Genome Sequencing Platform"/>
            <person name="Ward D."/>
            <person name="Feldgarden M."/>
            <person name="Earl A."/>
            <person name="Young S.K."/>
            <person name="Zeng Q."/>
            <person name="Koehrsen M."/>
            <person name="Alvarado L."/>
            <person name="Berlin A."/>
            <person name="Bochicchio J."/>
            <person name="Borenstein D."/>
            <person name="Chapman S.B."/>
            <person name="Chen Z."/>
            <person name="Engels R."/>
            <person name="Freedman E."/>
            <person name="Gellesch M."/>
            <person name="Goldberg J."/>
            <person name="Griggs A."/>
            <person name="Gujja S."/>
            <person name="Heilman E."/>
            <person name="Heiman D."/>
            <person name="Hepburn T."/>
            <person name="Howarth C."/>
            <person name="Jen D."/>
            <person name="Larson L."/>
            <person name="Lewis B."/>
            <person name="Mehta T."/>
            <person name="Park D."/>
            <person name="Pearson M."/>
            <person name="Roberts A."/>
            <person name="Saif S."/>
            <person name="Shea T."/>
            <person name="Shenoy N."/>
            <person name="Sisk P."/>
            <person name="Stolte C."/>
            <person name="Sykes S."/>
            <person name="Thomson T."/>
            <person name="Walk T."/>
            <person name="White J."/>
            <person name="Yandava C."/>
            <person name="Izard J."/>
            <person name="Baranova O.V."/>
            <person name="Blanton J.M."/>
            <person name="Tanner A.C."/>
            <person name="Dewhirst F.E."/>
            <person name="Haas B."/>
            <person name="Nusbaum C."/>
            <person name="Birren B."/>
        </authorList>
    </citation>
    <scope>NUCLEOTIDE SEQUENCE [LARGE SCALE GENOMIC DNA]</scope>
    <source>
        <strain evidence="2">1-1 BBBD Race 1</strain>
    </source>
</reference>
<evidence type="ECO:0000256" key="1">
    <source>
        <dbReference type="SAM" id="SignalP"/>
    </source>
</evidence>
<dbReference type="VEuPathDB" id="FungiDB:PTTG_27731"/>
<dbReference type="Proteomes" id="UP000005240">
    <property type="component" value="Unassembled WGS sequence"/>
</dbReference>
<dbReference type="AlphaFoldDB" id="A0A180GHJ8"/>
<dbReference type="EnsemblFungi" id="PTTG_27731-t43_1">
    <property type="protein sequence ID" value="PTTG_27731-t43_1-p1"/>
    <property type="gene ID" value="PTTG_27731"/>
</dbReference>